<dbReference type="InterPro" id="IPR003848">
    <property type="entry name" value="DUF218"/>
</dbReference>
<evidence type="ECO:0000313" key="3">
    <source>
        <dbReference type="EMBL" id="KUH59454.1"/>
    </source>
</evidence>
<evidence type="ECO:0000256" key="1">
    <source>
        <dbReference type="SAM" id="Phobius"/>
    </source>
</evidence>
<dbReference type="Proteomes" id="UP000054078">
    <property type="component" value="Unassembled WGS sequence"/>
</dbReference>
<name>A0A117J4V5_TRASO</name>
<proteinExistence type="predicted"/>
<feature type="transmembrane region" description="Helical" evidence="1">
    <location>
        <begin position="6"/>
        <end position="23"/>
    </location>
</feature>
<sequence length="255" mass="27775">MEAFALAAVCLAVAGQLWFWRLHTHEQRSLWYGLSFLVAVGTAVMAIEVTLLQAFSLESHPVAEQINLVVIGVMAVALLAFPVALVVTLVASGVRLIRREGTNPRNMLSLGLGILMVAYVIVWPQVRSALTSVPVLGRVLDLVFGFAAILLGIAGVAFTLYTVSGLVAQIPHRYRRYQRIVVLGSGLMPDGSVTPLLAHRVERGVEMWRRNPGSKLLMSGGQGADEAQPESHAMRAYAESRVRRIARRAVRGDSR</sequence>
<organism evidence="3 4">
    <name type="scientific">Tractidigestivibacter scatoligenes</name>
    <name type="common">Olsenella scatoligenes</name>
    <dbReference type="NCBI Taxonomy" id="1299998"/>
    <lineage>
        <taxon>Bacteria</taxon>
        <taxon>Bacillati</taxon>
        <taxon>Actinomycetota</taxon>
        <taxon>Coriobacteriia</taxon>
        <taxon>Coriobacteriales</taxon>
        <taxon>Atopobiaceae</taxon>
        <taxon>Tractidigestivibacter</taxon>
    </lineage>
</organism>
<feature type="transmembrane region" description="Helical" evidence="1">
    <location>
        <begin position="68"/>
        <end position="94"/>
    </location>
</feature>
<feature type="domain" description="DUF218" evidence="2">
    <location>
        <begin position="180"/>
        <end position="240"/>
    </location>
</feature>
<accession>A0A117J4V5</accession>
<dbReference type="AlphaFoldDB" id="A0A117J4V5"/>
<feature type="transmembrane region" description="Helical" evidence="1">
    <location>
        <begin position="143"/>
        <end position="168"/>
    </location>
</feature>
<dbReference type="RefSeq" id="WP_059053771.1">
    <property type="nucleotide sequence ID" value="NZ_LOJF01000001.1"/>
</dbReference>
<dbReference type="PANTHER" id="PTHR30336">
    <property type="entry name" value="INNER MEMBRANE PROTEIN, PROBABLE PERMEASE"/>
    <property type="match status" value="1"/>
</dbReference>
<keyword evidence="4" id="KW-1185">Reference proteome</keyword>
<evidence type="ECO:0000259" key="2">
    <source>
        <dbReference type="Pfam" id="PF02698"/>
    </source>
</evidence>
<reference evidence="3 4" key="1">
    <citation type="submission" date="2015-12" db="EMBL/GenBank/DDBJ databases">
        <title>Draft Genome Sequence of Olsenella scatoligenes SK9K4T; a Producer of 3-Methylindole- (skatole) and 4-Methylphenol- (p-cresol) Isolated from Pig Feces.</title>
        <authorList>
            <person name="Li X."/>
            <person name="Borg B."/>
            <person name="Canibe N."/>
        </authorList>
    </citation>
    <scope>NUCLEOTIDE SEQUENCE [LARGE SCALE GENOMIC DNA]</scope>
    <source>
        <strain evidence="3 4">SK9K4</strain>
    </source>
</reference>
<dbReference type="GO" id="GO:0000270">
    <property type="term" value="P:peptidoglycan metabolic process"/>
    <property type="evidence" value="ECO:0007669"/>
    <property type="project" value="TreeGrafter"/>
</dbReference>
<protein>
    <recommendedName>
        <fullName evidence="2">DUF218 domain-containing protein</fullName>
    </recommendedName>
</protein>
<keyword evidence="1" id="KW-0472">Membrane</keyword>
<dbReference type="Pfam" id="PF02698">
    <property type="entry name" value="DUF218"/>
    <property type="match status" value="1"/>
</dbReference>
<feature type="transmembrane region" description="Helical" evidence="1">
    <location>
        <begin position="30"/>
        <end position="56"/>
    </location>
</feature>
<dbReference type="PANTHER" id="PTHR30336:SF18">
    <property type="entry name" value="MEMBRANE PROTEIN"/>
    <property type="match status" value="1"/>
</dbReference>
<gene>
    <name evidence="3" type="ORF">AUL39_03850</name>
</gene>
<dbReference type="EMBL" id="LOJF01000001">
    <property type="protein sequence ID" value="KUH59454.1"/>
    <property type="molecule type" value="Genomic_DNA"/>
</dbReference>
<keyword evidence="1" id="KW-0812">Transmembrane</keyword>
<dbReference type="GO" id="GO:0005886">
    <property type="term" value="C:plasma membrane"/>
    <property type="evidence" value="ECO:0007669"/>
    <property type="project" value="TreeGrafter"/>
</dbReference>
<dbReference type="CDD" id="cd06259">
    <property type="entry name" value="YdcF-like"/>
    <property type="match status" value="1"/>
</dbReference>
<feature type="transmembrane region" description="Helical" evidence="1">
    <location>
        <begin position="106"/>
        <end position="123"/>
    </location>
</feature>
<evidence type="ECO:0000313" key="4">
    <source>
        <dbReference type="Proteomes" id="UP000054078"/>
    </source>
</evidence>
<dbReference type="STRING" id="1299998.AUL39_03850"/>
<comment type="caution">
    <text evidence="3">The sequence shown here is derived from an EMBL/GenBank/DDBJ whole genome shotgun (WGS) entry which is preliminary data.</text>
</comment>
<dbReference type="InterPro" id="IPR051599">
    <property type="entry name" value="Cell_Envelope_Assoc"/>
</dbReference>
<dbReference type="OrthoDB" id="9782395at2"/>
<keyword evidence="1" id="KW-1133">Transmembrane helix</keyword>
<dbReference type="GO" id="GO:0043164">
    <property type="term" value="P:Gram-negative-bacterium-type cell wall biogenesis"/>
    <property type="evidence" value="ECO:0007669"/>
    <property type="project" value="TreeGrafter"/>
</dbReference>